<dbReference type="PROSITE" id="PS00866">
    <property type="entry name" value="CPSASE_1"/>
    <property type="match status" value="1"/>
</dbReference>
<dbReference type="SUPFAM" id="SSF51230">
    <property type="entry name" value="Single hybrid motif"/>
    <property type="match status" value="1"/>
</dbReference>
<dbReference type="EMBL" id="JANHNZ010000010">
    <property type="protein sequence ID" value="MCQ9210649.1"/>
    <property type="molecule type" value="Genomic_DNA"/>
</dbReference>
<protein>
    <recommendedName>
        <fullName evidence="2 9">Pyruvate carboxylase</fullName>
        <ecNumber evidence="2 9">6.4.1.1</ecNumber>
    </recommendedName>
</protein>
<evidence type="ECO:0000259" key="11">
    <source>
        <dbReference type="PROSITE" id="PS50975"/>
    </source>
</evidence>
<dbReference type="InterPro" id="IPR005482">
    <property type="entry name" value="Biotin_COase_C"/>
</dbReference>
<keyword evidence="14" id="KW-0670">Pyruvate</keyword>
<evidence type="ECO:0000256" key="2">
    <source>
        <dbReference type="ARBA" id="ARBA00013057"/>
    </source>
</evidence>
<reference evidence="14" key="2">
    <citation type="journal article" date="2023" name="Curr. Microbiol.">
        <title>Granulicatella seriolae sp. nov., a Novel Facultative Anaerobe Isolated from Yellowtail Marine Fish.</title>
        <authorList>
            <person name="Lee M."/>
            <person name="Choi Y.J."/>
            <person name="Farooq A."/>
            <person name="Jeong J.B."/>
            <person name="Jung M.Y."/>
        </authorList>
    </citation>
    <scope>NUCLEOTIDE SEQUENCE</scope>
    <source>
        <strain evidence="14">S8</strain>
    </source>
</reference>
<dbReference type="InterPro" id="IPR005479">
    <property type="entry name" value="CPAse_ATP-bd"/>
</dbReference>
<name>A0ABT1WR19_9LACT</name>
<dbReference type="Gene3D" id="3.20.20.70">
    <property type="entry name" value="Aldolase class I"/>
    <property type="match status" value="1"/>
</dbReference>
<dbReference type="SUPFAM" id="SSF52440">
    <property type="entry name" value="PreATP-grasp domain"/>
    <property type="match status" value="1"/>
</dbReference>
<dbReference type="InterPro" id="IPR011761">
    <property type="entry name" value="ATP-grasp"/>
</dbReference>
<keyword evidence="15" id="KW-1185">Reference proteome</keyword>
<keyword evidence="8 9" id="KW-0092">Biotin</keyword>
<dbReference type="InterPro" id="IPR055268">
    <property type="entry name" value="PCB-like"/>
</dbReference>
<feature type="domain" description="Lipoyl-binding" evidence="10">
    <location>
        <begin position="1065"/>
        <end position="1140"/>
    </location>
</feature>
<dbReference type="InterPro" id="IPR005930">
    <property type="entry name" value="Pyruv_COase"/>
</dbReference>
<keyword evidence="4" id="KW-0479">Metal-binding</keyword>
<dbReference type="NCBIfam" id="TIGR01235">
    <property type="entry name" value="pyruv_carbox"/>
    <property type="match status" value="1"/>
</dbReference>
<evidence type="ECO:0000256" key="5">
    <source>
        <dbReference type="ARBA" id="ARBA00022741"/>
    </source>
</evidence>
<dbReference type="PROSITE" id="PS00867">
    <property type="entry name" value="CPSASE_2"/>
    <property type="match status" value="1"/>
</dbReference>
<dbReference type="InterPro" id="IPR016185">
    <property type="entry name" value="PreATP-grasp_dom_sf"/>
</dbReference>
<dbReference type="PIRSF" id="PIRSF001594">
    <property type="entry name" value="Pyruv_carbox"/>
    <property type="match status" value="1"/>
</dbReference>
<dbReference type="EC" id="6.4.1.1" evidence="2 9"/>
<dbReference type="SMART" id="SM00878">
    <property type="entry name" value="Biotin_carb_C"/>
    <property type="match status" value="1"/>
</dbReference>
<dbReference type="InterPro" id="IPR013785">
    <property type="entry name" value="Aldolase_TIM"/>
</dbReference>
<feature type="domain" description="ATP-grasp" evidence="11">
    <location>
        <begin position="122"/>
        <end position="316"/>
    </location>
</feature>
<sequence>MKKVLVANRGEIAIRVFRAAKELGLATVGIYAKEDDQSLHRFKADEAYQVGAGKKPIEAYLDIEDIICIAKESGADAIHPGYGFLSENLEFAKRCQEEGLTFVGPKMAELEILGDKIKAKEAAFKAGLASIPGSHGVVESVEDIYEFADQYGYPIMVKAALGGGGRGMRIIRSKDQVAALSQEAAREAQQAFGSSDCYVEKYIENPQHIEVQILGDRYGNLVHLYERDCSVQRRHQKVVEVAPCLSISDELRDRICHAAAKFMKEINYLNAGTVEFLLDGDTFYFIEVNPRVQVEHTITELITGIDIVQAQLRIAAGQDLHKEIGIPKQEDLHYSGAAIQCRVTTEDPENNFLPDTGRINTYRSPGGFGIRLDAGNAFQGNIVTPYFDSLLVKVCSFGRTFEQAVTTMERALIEFRIRGVKTNIPFMKNVIAHPTFQSGMAKTTFIDSSPELFVFPKDSNRGNKTLAYISEITVNGYPGLDKKVKEYIPQAMLPSNLEQVPQKQNAKFVLDSDGADALSQWVKSQKRTLITDTTFRDAHQSLLATRMRGQDLTKIAALYEKALPNLFSAEVWGGATFDTAYRFLTEDPWQRLKEYRQAMPNTLLQMLFRASNAVGYTNYPDNVIEAFIKEAAASGVDVFRIFDSLNWLPQMEKSIQAVRDSGKIAQAAICYTGDVMDPMRQKYSLDYYKNLAKELEAAGAHMIAVKDMAGLLKPQAAYELISILKESVSLPIQLHTHDTSGNGIMTLSKAVEAGVDVVDLAMSSMSGGTSQPSLESLYYALDGSSRQPDISIHNAEEINHYWQSVRKYYHMFDKSTTSPTTEVYHHEMPGGQYTNLLQQATSLGLEKQWDVIKDMYHRVNLLFGDIIKVTPSSKVVGDMALFMVQNNLDEESLFEKGGNLDFPDSVISYFRGDLGQPIGGFPQELQKLVLKEIKPITKRPGLLMEAVDFDKVRQDLSKKLGRTASPQEVLSYLMYPKVFLDYQKKAEEFGDVYLIDTPTFFSGMRQGESIQIQYAPGKVLNIQLIQIGEPDVEGNRIMFFRFNGQGREIIVKDRSIKGTALVRKKAEPTNPAHIGATMPGAVLKVLVEKGQTVTKGQALIITEAMKMETTIQANKDGRIDALYVKDGDLLQNGDLLMELLG</sequence>
<dbReference type="Pfam" id="PF00364">
    <property type="entry name" value="Biotin_lipoyl"/>
    <property type="match status" value="1"/>
</dbReference>
<dbReference type="Pfam" id="PF00289">
    <property type="entry name" value="Biotin_carb_N"/>
    <property type="match status" value="1"/>
</dbReference>
<dbReference type="Gene3D" id="3.10.600.10">
    <property type="entry name" value="pyruvate carboxylase f1077a mutant domain"/>
    <property type="match status" value="1"/>
</dbReference>
<comment type="function">
    <text evidence="9">Catalyzes a 2-step reaction, involving the ATP-dependent carboxylation of the covalently attached biotin in the first step and the transfer of the carboxyl group to pyruvate in the second.</text>
</comment>
<dbReference type="PROSITE" id="PS50968">
    <property type="entry name" value="BIOTINYL_LIPOYL"/>
    <property type="match status" value="1"/>
</dbReference>
<comment type="cofactor">
    <cofactor evidence="1 9">
        <name>biotin</name>
        <dbReference type="ChEBI" id="CHEBI:57586"/>
    </cofactor>
</comment>
<dbReference type="Gene3D" id="2.40.50.100">
    <property type="match status" value="1"/>
</dbReference>
<keyword evidence="6 9" id="KW-0067">ATP-binding</keyword>
<dbReference type="PANTHER" id="PTHR43778">
    <property type="entry name" value="PYRUVATE CARBOXYLASE"/>
    <property type="match status" value="1"/>
</dbReference>
<dbReference type="NCBIfam" id="NF009554">
    <property type="entry name" value="PRK12999.1"/>
    <property type="match status" value="1"/>
</dbReference>
<keyword evidence="5 9" id="KW-0547">Nucleotide-binding</keyword>
<evidence type="ECO:0000313" key="15">
    <source>
        <dbReference type="Proteomes" id="UP001059480"/>
    </source>
</evidence>
<evidence type="ECO:0000256" key="3">
    <source>
        <dbReference type="ARBA" id="ARBA00022598"/>
    </source>
</evidence>
<gene>
    <name evidence="14" type="ORF">NPA36_08815</name>
</gene>
<dbReference type="Pfam" id="PF00682">
    <property type="entry name" value="HMGL-like"/>
    <property type="match status" value="1"/>
</dbReference>
<reference evidence="14" key="3">
    <citation type="journal article" date="2023" name="Microbiol. Resour. Announc.">
        <title>Draft Genome Sequence of Granulicatella sp. Strain S8, Isolated from a Marine Fish, Seriola quinqueradiata.</title>
        <authorList>
            <person name="Lee M."/>
            <person name="Farooq A."/>
            <person name="Jeong J.B."/>
            <person name="Jung M.Y."/>
        </authorList>
    </citation>
    <scope>NUCLEOTIDE SEQUENCE</scope>
    <source>
        <strain evidence="14">S8</strain>
    </source>
</reference>
<dbReference type="PANTHER" id="PTHR43778:SF2">
    <property type="entry name" value="PYRUVATE CARBOXYLASE, MITOCHONDRIAL"/>
    <property type="match status" value="1"/>
</dbReference>
<dbReference type="Pfam" id="PF02436">
    <property type="entry name" value="PYC_OADA"/>
    <property type="match status" value="1"/>
</dbReference>
<dbReference type="Gene3D" id="3.30.470.20">
    <property type="entry name" value="ATP-grasp fold, B domain"/>
    <property type="match status" value="1"/>
</dbReference>
<keyword evidence="3 9" id="KW-0436">Ligase</keyword>
<evidence type="ECO:0000256" key="4">
    <source>
        <dbReference type="ARBA" id="ARBA00022723"/>
    </source>
</evidence>
<dbReference type="GO" id="GO:0004736">
    <property type="term" value="F:pyruvate carboxylase activity"/>
    <property type="evidence" value="ECO:0007669"/>
    <property type="project" value="UniProtKB-EC"/>
</dbReference>
<dbReference type="NCBIfam" id="NF006761">
    <property type="entry name" value="PRK09282.1"/>
    <property type="match status" value="1"/>
</dbReference>
<dbReference type="InterPro" id="IPR011054">
    <property type="entry name" value="Rudment_hybrid_motif"/>
</dbReference>
<evidence type="ECO:0000259" key="12">
    <source>
        <dbReference type="PROSITE" id="PS50979"/>
    </source>
</evidence>
<dbReference type="Pfam" id="PF02786">
    <property type="entry name" value="CPSase_L_D2"/>
    <property type="match status" value="1"/>
</dbReference>
<evidence type="ECO:0000259" key="10">
    <source>
        <dbReference type="PROSITE" id="PS50968"/>
    </source>
</evidence>
<dbReference type="InterPro" id="IPR011764">
    <property type="entry name" value="Biotin_carboxylation_dom"/>
</dbReference>
<dbReference type="RefSeq" id="WP_256945761.1">
    <property type="nucleotide sequence ID" value="NZ_JANHNZ010000010.1"/>
</dbReference>
<accession>A0ABT1WR19</accession>
<dbReference type="SUPFAM" id="SSF51246">
    <property type="entry name" value="Rudiment single hybrid motif"/>
    <property type="match status" value="1"/>
</dbReference>
<evidence type="ECO:0000256" key="9">
    <source>
        <dbReference type="PIRNR" id="PIRNR001594"/>
    </source>
</evidence>
<evidence type="ECO:0000313" key="14">
    <source>
        <dbReference type="EMBL" id="MCQ9210649.1"/>
    </source>
</evidence>
<dbReference type="SUPFAM" id="SSF51569">
    <property type="entry name" value="Aldolase"/>
    <property type="match status" value="1"/>
</dbReference>
<evidence type="ECO:0000256" key="7">
    <source>
        <dbReference type="ARBA" id="ARBA00023211"/>
    </source>
</evidence>
<dbReference type="InterPro" id="IPR003379">
    <property type="entry name" value="Carboxylase_cons_dom"/>
</dbReference>
<dbReference type="InterPro" id="IPR000089">
    <property type="entry name" value="Biotin_lipoyl"/>
</dbReference>
<evidence type="ECO:0000256" key="1">
    <source>
        <dbReference type="ARBA" id="ARBA00001953"/>
    </source>
</evidence>
<dbReference type="Pfam" id="PF02785">
    <property type="entry name" value="Biotin_carb_C"/>
    <property type="match status" value="1"/>
</dbReference>
<keyword evidence="7" id="KW-0464">Manganese</keyword>
<organism evidence="14 15">
    <name type="scientific">Granulicatella seriolae</name>
    <dbReference type="NCBI Taxonomy" id="2967226"/>
    <lineage>
        <taxon>Bacteria</taxon>
        <taxon>Bacillati</taxon>
        <taxon>Bacillota</taxon>
        <taxon>Bacilli</taxon>
        <taxon>Lactobacillales</taxon>
        <taxon>Carnobacteriaceae</taxon>
        <taxon>Granulicatella</taxon>
    </lineage>
</organism>
<comment type="caution">
    <text evidence="14">The sequence shown here is derived from an EMBL/GenBank/DDBJ whole genome shotgun (WGS) entry which is preliminary data.</text>
</comment>
<dbReference type="CDD" id="cd07937">
    <property type="entry name" value="DRE_TIM_PC_TC_5S"/>
    <property type="match status" value="1"/>
</dbReference>
<dbReference type="CDD" id="cd06850">
    <property type="entry name" value="biotinyl_domain"/>
    <property type="match status" value="1"/>
</dbReference>
<dbReference type="PROSITE" id="PS50991">
    <property type="entry name" value="PYR_CT"/>
    <property type="match status" value="1"/>
</dbReference>
<evidence type="ECO:0000256" key="8">
    <source>
        <dbReference type="ARBA" id="ARBA00023267"/>
    </source>
</evidence>
<dbReference type="InterPro" id="IPR011053">
    <property type="entry name" value="Single_hybrid_motif"/>
</dbReference>
<dbReference type="InterPro" id="IPR000891">
    <property type="entry name" value="PYR_CT"/>
</dbReference>
<reference evidence="14" key="1">
    <citation type="submission" date="2022-07" db="EMBL/GenBank/DDBJ databases">
        <authorList>
            <person name="Jung M.-Y."/>
            <person name="Lee M."/>
        </authorList>
    </citation>
    <scope>NUCLEOTIDE SEQUENCE</scope>
    <source>
        <strain evidence="14">S8</strain>
    </source>
</reference>
<dbReference type="Proteomes" id="UP001059480">
    <property type="component" value="Unassembled WGS sequence"/>
</dbReference>
<dbReference type="InterPro" id="IPR005481">
    <property type="entry name" value="BC-like_N"/>
</dbReference>
<evidence type="ECO:0000259" key="13">
    <source>
        <dbReference type="PROSITE" id="PS50991"/>
    </source>
</evidence>
<dbReference type="PROSITE" id="PS50979">
    <property type="entry name" value="BC"/>
    <property type="match status" value="1"/>
</dbReference>
<dbReference type="SUPFAM" id="SSF56059">
    <property type="entry name" value="Glutathione synthetase ATP-binding domain-like"/>
    <property type="match status" value="1"/>
</dbReference>
<dbReference type="PROSITE" id="PS50975">
    <property type="entry name" value="ATP_GRASP"/>
    <property type="match status" value="1"/>
</dbReference>
<proteinExistence type="predicted"/>
<feature type="domain" description="Biotin carboxylation" evidence="12">
    <location>
        <begin position="1"/>
        <end position="451"/>
    </location>
</feature>
<comment type="catalytic activity">
    <reaction evidence="9">
        <text>hydrogencarbonate + pyruvate + ATP = oxaloacetate + ADP + phosphate + H(+)</text>
        <dbReference type="Rhea" id="RHEA:20844"/>
        <dbReference type="ChEBI" id="CHEBI:15361"/>
        <dbReference type="ChEBI" id="CHEBI:15378"/>
        <dbReference type="ChEBI" id="CHEBI:16452"/>
        <dbReference type="ChEBI" id="CHEBI:17544"/>
        <dbReference type="ChEBI" id="CHEBI:30616"/>
        <dbReference type="ChEBI" id="CHEBI:43474"/>
        <dbReference type="ChEBI" id="CHEBI:456216"/>
        <dbReference type="EC" id="6.4.1.1"/>
    </reaction>
</comment>
<dbReference type="SUPFAM" id="SSF89000">
    <property type="entry name" value="post-HMGL domain-like"/>
    <property type="match status" value="1"/>
</dbReference>
<feature type="domain" description="Pyruvate carboxyltransferase" evidence="13">
    <location>
        <begin position="528"/>
        <end position="796"/>
    </location>
</feature>
<evidence type="ECO:0000256" key="6">
    <source>
        <dbReference type="ARBA" id="ARBA00022840"/>
    </source>
</evidence>